<sequence length="491" mass="53715">MLLLGIDVGTSSIKVSVVDAQTQQCIASASYPETEAEIISQKSGWAEQSPNSWWQFFLQALVKAHATKTYNPKDIAAIGIAYQMHGLVTVDEDQQVLRDAIIWCDSRAVPYGDAAFKAIGEEKCLSHLLNSPGNFTAAKLAWVKENEPLIYERIDKIMLPGDYIAMLLTGSITTSISSLSEGIFWDFKENALSKDVMNFFGFNDSIIPTIKDVFSEHGYVTDLVANLLQLKPGIPVSYKAGDQPNNALSLNVLEPGEVAATAGTSGVIYGVSDQLAYDQQSRVNSFAHVNYTAEQTRIGILLCINGTGILNKWIKNIAGTNSSYADLNNAASKINIGSDGLYIIPFGNGAERMLNNKIVGTHLHNIDLNKHTAAHLYRAGQEGIAFAFRYGLDIMRENKMFPSVIRAGKANMFLSSVFTNAFVNVTNTPVELYNCDGSVGAALGAGIGAKIFNNPKEAFTKMQRLETIEPNGKNAYEEHYQQWKALLIKDM</sequence>
<dbReference type="InterPro" id="IPR043129">
    <property type="entry name" value="ATPase_NBD"/>
</dbReference>
<evidence type="ECO:0000256" key="2">
    <source>
        <dbReference type="ARBA" id="ARBA00022679"/>
    </source>
</evidence>
<protein>
    <submittedName>
        <fullName evidence="6">Carbohydrate kinase</fullName>
    </submittedName>
</protein>
<comment type="similarity">
    <text evidence="1">Belongs to the FGGY kinase family.</text>
</comment>
<organism evidence="6 7">
    <name type="scientific">Panacibacter ginsenosidivorans</name>
    <dbReference type="NCBI Taxonomy" id="1813871"/>
    <lineage>
        <taxon>Bacteria</taxon>
        <taxon>Pseudomonadati</taxon>
        <taxon>Bacteroidota</taxon>
        <taxon>Chitinophagia</taxon>
        <taxon>Chitinophagales</taxon>
        <taxon>Chitinophagaceae</taxon>
        <taxon>Panacibacter</taxon>
    </lineage>
</organism>
<dbReference type="InterPro" id="IPR018485">
    <property type="entry name" value="FGGY_C"/>
</dbReference>
<evidence type="ECO:0000313" key="7">
    <source>
        <dbReference type="Proteomes" id="UP000321533"/>
    </source>
</evidence>
<dbReference type="InterPro" id="IPR050406">
    <property type="entry name" value="FGGY_Carb_Kinase"/>
</dbReference>
<dbReference type="PANTHER" id="PTHR43095:SF5">
    <property type="entry name" value="XYLULOSE KINASE"/>
    <property type="match status" value="1"/>
</dbReference>
<dbReference type="KEGG" id="pgin:FRZ67_00280"/>
<feature type="domain" description="Carbohydrate kinase FGGY N-terminal" evidence="4">
    <location>
        <begin position="3"/>
        <end position="245"/>
    </location>
</feature>
<dbReference type="PIRSF" id="PIRSF000538">
    <property type="entry name" value="GlpK"/>
    <property type="match status" value="1"/>
</dbReference>
<accession>A0A5B8V4S3</accession>
<dbReference type="RefSeq" id="WP_147187613.1">
    <property type="nucleotide sequence ID" value="NZ_CP042435.1"/>
</dbReference>
<dbReference type="Gene3D" id="3.30.420.40">
    <property type="match status" value="2"/>
</dbReference>
<dbReference type="Pfam" id="PF00370">
    <property type="entry name" value="FGGY_N"/>
    <property type="match status" value="1"/>
</dbReference>
<dbReference type="EMBL" id="CP042435">
    <property type="protein sequence ID" value="QEC65813.1"/>
    <property type="molecule type" value="Genomic_DNA"/>
</dbReference>
<dbReference type="CDD" id="cd07809">
    <property type="entry name" value="ASKHA_NBD_FGGY_BaXK-like"/>
    <property type="match status" value="1"/>
</dbReference>
<name>A0A5B8V4S3_9BACT</name>
<dbReference type="GO" id="GO:0016301">
    <property type="term" value="F:kinase activity"/>
    <property type="evidence" value="ECO:0007669"/>
    <property type="project" value="UniProtKB-KW"/>
</dbReference>
<dbReference type="InterPro" id="IPR018484">
    <property type="entry name" value="FGGY_N"/>
</dbReference>
<evidence type="ECO:0000259" key="5">
    <source>
        <dbReference type="Pfam" id="PF02782"/>
    </source>
</evidence>
<dbReference type="AlphaFoldDB" id="A0A5B8V4S3"/>
<evidence type="ECO:0000256" key="3">
    <source>
        <dbReference type="ARBA" id="ARBA00022777"/>
    </source>
</evidence>
<gene>
    <name evidence="6" type="ORF">FRZ67_00280</name>
</gene>
<keyword evidence="2" id="KW-0808">Transferase</keyword>
<dbReference type="Pfam" id="PF02782">
    <property type="entry name" value="FGGY_C"/>
    <property type="match status" value="1"/>
</dbReference>
<keyword evidence="3 6" id="KW-0418">Kinase</keyword>
<proteinExistence type="inferred from homology"/>
<dbReference type="OrthoDB" id="9805576at2"/>
<dbReference type="InterPro" id="IPR000577">
    <property type="entry name" value="Carb_kinase_FGGY"/>
</dbReference>
<dbReference type="Proteomes" id="UP000321533">
    <property type="component" value="Chromosome"/>
</dbReference>
<evidence type="ECO:0000256" key="1">
    <source>
        <dbReference type="ARBA" id="ARBA00009156"/>
    </source>
</evidence>
<dbReference type="GO" id="GO:0005975">
    <property type="term" value="P:carbohydrate metabolic process"/>
    <property type="evidence" value="ECO:0007669"/>
    <property type="project" value="InterPro"/>
</dbReference>
<evidence type="ECO:0000259" key="4">
    <source>
        <dbReference type="Pfam" id="PF00370"/>
    </source>
</evidence>
<keyword evidence="7" id="KW-1185">Reference proteome</keyword>
<dbReference type="PANTHER" id="PTHR43095">
    <property type="entry name" value="SUGAR KINASE"/>
    <property type="match status" value="1"/>
</dbReference>
<feature type="domain" description="Carbohydrate kinase FGGY C-terminal" evidence="5">
    <location>
        <begin position="259"/>
        <end position="445"/>
    </location>
</feature>
<evidence type="ECO:0000313" key="6">
    <source>
        <dbReference type="EMBL" id="QEC65813.1"/>
    </source>
</evidence>
<reference evidence="6 7" key="1">
    <citation type="journal article" date="2016" name="Int. J. Syst. Evol. Microbiol.">
        <title>Panacibacter ginsenosidivorans gen. nov., sp. nov., with ginsenoside converting activity isolated from soil of a ginseng field.</title>
        <authorList>
            <person name="Siddiqi M.Z."/>
            <person name="Muhammad Shafi S."/>
            <person name="Choi K.D."/>
            <person name="Im W.T."/>
        </authorList>
    </citation>
    <scope>NUCLEOTIDE SEQUENCE [LARGE SCALE GENOMIC DNA]</scope>
    <source>
        <strain evidence="6 7">Gsoil1550</strain>
    </source>
</reference>
<dbReference type="SUPFAM" id="SSF53067">
    <property type="entry name" value="Actin-like ATPase domain"/>
    <property type="match status" value="2"/>
</dbReference>